<feature type="region of interest" description="Disordered" evidence="2">
    <location>
        <begin position="1427"/>
        <end position="1519"/>
    </location>
</feature>
<feature type="region of interest" description="Disordered" evidence="2">
    <location>
        <begin position="690"/>
        <end position="716"/>
    </location>
</feature>
<dbReference type="STRING" id="1869.MB27_14610"/>
<gene>
    <name evidence="4" type="ORF">MB27_14610</name>
</gene>
<dbReference type="eggNOG" id="COG1595">
    <property type="taxonomic scope" value="Bacteria"/>
</dbReference>
<dbReference type="EMBL" id="JRTT01000015">
    <property type="protein sequence ID" value="KHD76788.1"/>
    <property type="molecule type" value="Genomic_DNA"/>
</dbReference>
<keyword evidence="3" id="KW-1133">Transmembrane helix</keyword>
<feature type="compositionally biased region" description="Low complexity" evidence="2">
    <location>
        <begin position="1124"/>
        <end position="1139"/>
    </location>
</feature>
<reference evidence="4 5" key="1">
    <citation type="submission" date="2014-10" db="EMBL/GenBank/DDBJ databases">
        <title>Draft genome sequence of Actinoplanes utahensis NRRL 12052.</title>
        <authorList>
            <person name="Velasco-Bucheli B."/>
            <person name="del Cerro C."/>
            <person name="Hormigo D."/>
            <person name="Garcia J.L."/>
            <person name="Acebal C."/>
            <person name="Arroyo M."/>
            <person name="de la Mata I."/>
        </authorList>
    </citation>
    <scope>NUCLEOTIDE SEQUENCE [LARGE SCALE GENOMIC DNA]</scope>
    <source>
        <strain evidence="4 5">NRRL 12052</strain>
    </source>
</reference>
<dbReference type="Proteomes" id="UP000054537">
    <property type="component" value="Unassembled WGS sequence"/>
</dbReference>
<feature type="transmembrane region" description="Helical" evidence="3">
    <location>
        <begin position="217"/>
        <end position="236"/>
    </location>
</feature>
<name>A0A0A6UP23_ACTUT</name>
<feature type="compositionally biased region" description="Low complexity" evidence="2">
    <location>
        <begin position="1385"/>
        <end position="1394"/>
    </location>
</feature>
<feature type="compositionally biased region" description="Gly residues" evidence="2">
    <location>
        <begin position="1395"/>
        <end position="1409"/>
    </location>
</feature>
<organism evidence="4 5">
    <name type="scientific">Actinoplanes utahensis</name>
    <dbReference type="NCBI Taxonomy" id="1869"/>
    <lineage>
        <taxon>Bacteria</taxon>
        <taxon>Bacillati</taxon>
        <taxon>Actinomycetota</taxon>
        <taxon>Actinomycetes</taxon>
        <taxon>Micromonosporales</taxon>
        <taxon>Micromonosporaceae</taxon>
        <taxon>Actinoplanes</taxon>
    </lineage>
</organism>
<feature type="region of interest" description="Disordered" evidence="2">
    <location>
        <begin position="1373"/>
        <end position="1412"/>
    </location>
</feature>
<feature type="region of interest" description="Disordered" evidence="2">
    <location>
        <begin position="3503"/>
        <end position="3556"/>
    </location>
</feature>
<proteinExistence type="predicted"/>
<feature type="coiled-coil region" evidence="1">
    <location>
        <begin position="93"/>
        <end position="120"/>
    </location>
</feature>
<keyword evidence="1" id="KW-0175">Coiled coil</keyword>
<evidence type="ECO:0000256" key="3">
    <source>
        <dbReference type="SAM" id="Phobius"/>
    </source>
</evidence>
<keyword evidence="3" id="KW-0812">Transmembrane</keyword>
<dbReference type="PANTHER" id="PTHR45725:SF1">
    <property type="entry name" value="DISHEVELLED ASSOCIATED ACTIVATOR OF MORPHOGENESIS, ISOFORM D"/>
    <property type="match status" value="1"/>
</dbReference>
<dbReference type="InterPro" id="IPR051425">
    <property type="entry name" value="Formin_Homology"/>
</dbReference>
<feature type="region of interest" description="Disordered" evidence="2">
    <location>
        <begin position="1114"/>
        <end position="1180"/>
    </location>
</feature>
<sequence>MVAERPGDWSALKMSGDPTPGDPDVLLAVADYMDAMARNAETADTGLGQVVAKSGEGAFVGKTADWLREQVSTEMRGFVAGVKQAFSAAGPAIRSYVSALREAQARADRARNEAAGAAGDEARLATLKADAEAAGADLKRAASTAQQAIRDAAGFITSPKTPKSACDIFWEVFGWITLVITIVAIFIGGPLGLIAFGMNAALAVKAMVDFASGKTNALGLVLGLLGLLGPSTRPLIALGDLVKLTSTAWRNLKAFTGAGVQTLGKGIGDFWRMVSTFSLTTVLRGVGDIAVTLGNTVKVGALAIPKVVSSLDGLAVRGFVTLTNFTLKTVPNAVVRGATALPGFAAGLGRSLKNGAITTGNFLKQEFGGWKWLRIFLPLAGHEIGRFGVAGAFKLGVLGRGLAMKPYAGLAALSGGVRLAEGITTVSIVKPGGTPPGGGIHFSPGGLHLPDLTENSFGGVRAPGGNGVSAVGPDFAGLRGPLATPDLAGLKGPVGLGSRGPLVTPELPGMPRLPGLRPGGGAAFDMPGAVDLGLINKIDTSTLRALDTSVAQVKPHVPGGIGAVTPPSLRIGDLGAGLNRFTGGVDGLAGFASPEIRALNTGDISAVRISDTGVSFNLGAAEKGIIPANLPGGATPTVQVGLAGRADLGGLRAVQHGATPHLPSGTTFGRLDVTSPEISLNRAMGLLADTPPAGRLDAGVPSPAGLPHQPPRPDQAGAQLTHLQALDQLKRAHDTLANASGDALSIARAQKDVRVAESLVRRTADGIRIEQPAMPGPAAVARVDVTPPKPAEPVGEELRLLQDRLVTLRGTDEPSPDLAGLELQLRLERLRSAPEPGPAPGLADLPPVPTHAIDDGVGALEARLAALRGTDEPSPEMIGLDLEHRLHLLRGGDGPTELDPAAFPDVPALSPAEGIARVTAIQRLERLENDLGLARAEQPPAIGGPGRAGEPVRADDAVLQARLDALGRTDGVLNLPDVPRTPPVVPSGGAELTVRLDQLVADARRVDLPRHEWRSISTDVRTAVEQGRHGDAARHLTTLHDRIDRHIVHQRLDDFRTHIDAGHHRAAQLGMDKVTWLEHAVGIERAAAAGRTGELHALLDAYENALSESLTLQRLGDLPDPPSGGAADEGVDRAGAAGDDPGDVRARLDALPDGPARGPGTDSPDLRARLDDLRGGAAPDPELETLELQARLQNLRGGGDFAPGDLPNLPDVPTHSPADDALAKRLAALRDGVPGMSAAEHARWNAEFAHAADEAADLDVLTRYHDRVGTLRRDAGLAEIRDGSGPLPAAEQRAWQDLLARVGDDPTGLDVVHTGYSARIAEFRAETGARIDAALSAPDHTRSLGSRVDEALSGLSPELRARNAAEHTTLSDRLAALRGGDEPTVVDPGPAAPRGGDGPAGPRGTGGDVGALVFPDVPATVVKAPEPPAAAKGDAASPQPPAAPKGDAGSPQPPAAPKSDAGSPQPPAAPKGDAASPEPPRTRPGDEVAQLTAPQRPPVAETTTMPPRDLLGGGRAPEPRVVEVDAERWTPLDDAFRFERAGEADPPKVTRPPAGGERVAVRYQLTAGDQEMLFTLRVHLGGDAAGFADVRAGTLTGVDRFLNAPGYRLPGTDVPIRVSVEFVDDPARAHAHVTVAGPGSATNQATWAAGRPPAAYAHEVVHYLGVKDVQPPPGALLHGPAQPGHVHGDLMGGHDGDGEYVLTPGALAQIADVLAPHFSGSPVPDPVTLVEPGHRAGDFWATGIDIPPKVTETIAPPERIPLQMIDPPEQMPLTSVNPPELVPANSLPGLYHDHPHYLYEVDTIAGVDVLIRQLDESVNAVVRARMDGSWRGDVPILAERAVRAPEIGQALRDDPQSFFTTGGRSFDVRDGAYGWHRVTVEPVADVAAARVVDQSADRAKFDTRADQAGGSKQVVTSGGNGSLGAGVMFPQRLGYGAGGSAEVALARPQESVETTVRLTDSHNVRSGSGSQLVEAPVRFQVTATDVRGPVTGPATTAPPVTAAVAFRSVDDLATATPRTATRIDVAAERTAMLVEHFTPVRILTAGLDLHDGDTPTTGWNRVAEEILTRLAPTKAVVPGTIGAGEARGLFAESSILANLMPALDGPVHPPLITSKHGSHALSLELRAVLPDLLVRADIGRSSFRWQPGLTTGTKTTQISRVGGAISVVPIRWGFAAAFTQFRLFGGFFRSTAATAGQSGMTRAGTEFKDVANVAVEAHFRLTVTSALRETYGSRMPFTDGAVPPMTVDLVVLGRLPQEKITELITGQRTFLPSPLTWHVPPYALTGGRSVTYGLTGFAELHADVTALVRRFEGGFLPKFGSPEATRMGDAQAPNERQVNQSELDRVLSPAGLRQGMPALLTSGLVADLVRTSAFQTRHLVVHVTGRYAGDFTHAGVEKGTGVRHSRVDGTQQKIVAGGQWRAGAAVEGGGVFRLVGKVATALVPSGALELRGRFGRQSGAQLTGQQVRLNGGSPDSQAFGNQLEIRVSVYAYTERLGRDPGSRVKVGRVIRQRFPRPADGQPAPETKQVAHIGDATITRYRLTRQRPVTVLFDNASVTAAPIERPPVLTPRDTGGDPMNVRRATRFDLGTLRDWVDGAPRSDVSDWLSVEAMPGSPFVLKLARDVVEATQLYADRASRTRLGGLRGTGALLEGMPLWAGLLRRFTESEQAGALRTMIEGRWHVDKVAAENDGAAVDLVVSAALTNPEIMPAHGLITTESATAGGVEVDTARTREWQTALRGNVSANLRKPGDSKSTSGGGGLINAGYERLLYSRENRDSGSLSGAIERNLNNRKGRTRSYLVKFDMRVSVGAEVTTDPARYAIIPQAVRTGDWLHHHKSVRRDGVITNAVYLRLPADAVAKLGLLPRLGGDTAGIGAPWTPGPAAELRLLPGHGPGLGLYAFRDTPALTGTMIEAMTAALTRLNPAQRATLEKVLGSLTGAGLDDPMLNRRRLLHLLTPAGIAQHWPAMVDGGASVLHVTPGRMTQHARDVRLVATVTGPPRLEGFVAGHDDLDIKTTHVRDAGATVQRAHGGTMMAGAAGTGVSNHHGENLAAGLGDMIGRSSQVTNAQGSGQASVDTQISSGRGVKARLRFPVTFSLVVFDQGKRVDSELLTVHDHVVQDRWADDLRPPRTRPGTAPATYRIAAPAESGPGWRTLDGLPLPPRFSAEDLTPITTLRGTVGRLLGDAAKRLATPGYAGAHQIHQSLTPELLLPAVPRMLTPDGLELPAVTSAQIFGQQAKVTIRLVPEAASLSGVSSGVFREHAPQQTSGYSTGTNTMVQTLRAPRIPLLGRGYADDPYQALEAGGPGIAAGDLQAATDSGNTATGELGNVKPESRSGLIDYLSRVEVTVSLPRTAGFTRTVSADSPVVTVSLRMGLHDVRTALDIDRQDDGLRASFEAIVTNEADLAAAADAFVKAADDLDGARYDAHAQPAGSEARAAIEARIPGLLEAWQQAGGRWWALEQRHHDLLDRFRHEHLGVAASVADPGSLARHLRDLGTVEEVRPEGVPSPPSPAESLADVEVGPEGVPSPPSPAGSLADVEVGPEGVPLPPSPAGSVWDVEVGPEGVPLPPSPAESLADVEVGPEGVPSPPSITRLDVPGDGYCQLYAVIATDPLLVRDRLAAAGLGSPALHAWLGDPAAVRAQATLWTTRTVRDQRGLVPRSTELGQAADLLRTLVAAHLDGLGPDGVPARVLAPLRDSMVGRVRQDADGLDRQGLLDRLHADGVRTVRYGQVLPVSLLRDRYLDVRTRELAGGGDPAVARAHAASEVPLRPGSDAQNLADDALGMQDMLDYLAVRGESPDLGGLSDETLRDLFVEHYRDPSRPLREVEFEALRTAVGRWERYWGDERGETFLPLLASTLGVRFQIEQGDFAITGFGPEDAPLLTVHRSGNHYQATVPAPPAAVPDPVIRARYVALLTERYVAAGMDPVVAAVLAEGTKAGPGTMTAELGGLSTPAP</sequence>
<evidence type="ECO:0008006" key="6">
    <source>
        <dbReference type="Google" id="ProtNLM"/>
    </source>
</evidence>
<evidence type="ECO:0000313" key="5">
    <source>
        <dbReference type="Proteomes" id="UP000054537"/>
    </source>
</evidence>
<keyword evidence="3" id="KW-0472">Membrane</keyword>
<feature type="compositionally biased region" description="Basic and acidic residues" evidence="2">
    <location>
        <begin position="1164"/>
        <end position="1174"/>
    </location>
</feature>
<feature type="region of interest" description="Disordered" evidence="2">
    <location>
        <begin position="3574"/>
        <end position="3594"/>
    </location>
</feature>
<protein>
    <recommendedName>
        <fullName evidence="6">Tox-PL domain-containing protein</fullName>
    </recommendedName>
</protein>
<evidence type="ECO:0000256" key="1">
    <source>
        <dbReference type="SAM" id="Coils"/>
    </source>
</evidence>
<keyword evidence="5" id="KW-1185">Reference proteome</keyword>
<feature type="compositionally biased region" description="Low complexity" evidence="2">
    <location>
        <begin position="3536"/>
        <end position="3548"/>
    </location>
</feature>
<feature type="transmembrane region" description="Helical" evidence="3">
    <location>
        <begin position="172"/>
        <end position="196"/>
    </location>
</feature>
<dbReference type="PANTHER" id="PTHR45725">
    <property type="entry name" value="FORMIN HOMOLOGY 2 FAMILY MEMBER"/>
    <property type="match status" value="1"/>
</dbReference>
<dbReference type="eggNOG" id="COG3170">
    <property type="taxonomic scope" value="Bacteria"/>
</dbReference>
<evidence type="ECO:0000313" key="4">
    <source>
        <dbReference type="EMBL" id="KHD76788.1"/>
    </source>
</evidence>
<dbReference type="eggNOG" id="COG1511">
    <property type="taxonomic scope" value="Bacteria"/>
</dbReference>
<evidence type="ECO:0000256" key="2">
    <source>
        <dbReference type="SAM" id="MobiDB-lite"/>
    </source>
</evidence>
<comment type="caution">
    <text evidence="4">The sequence shown here is derived from an EMBL/GenBank/DDBJ whole genome shotgun (WGS) entry which is preliminary data.</text>
</comment>
<accession>A0A0A6UP23</accession>
<feature type="compositionally biased region" description="Low complexity" evidence="2">
    <location>
        <begin position="1427"/>
        <end position="1437"/>
    </location>
</feature>